<dbReference type="AlphaFoldDB" id="A0A061SEL7"/>
<dbReference type="Gene3D" id="1.10.418.10">
    <property type="entry name" value="Calponin-like domain"/>
    <property type="match status" value="1"/>
</dbReference>
<gene>
    <name evidence="3" type="ORF">TSPGSL018_8554</name>
</gene>
<accession>A0A061SEL7</accession>
<dbReference type="PANTHER" id="PTHR12509">
    <property type="entry name" value="SPERMATOGENESIS-ASSOCIATED 4-RELATED"/>
    <property type="match status" value="1"/>
</dbReference>
<dbReference type="PROSITE" id="PS50021">
    <property type="entry name" value="CH"/>
    <property type="match status" value="1"/>
</dbReference>
<dbReference type="GO" id="GO:0051493">
    <property type="term" value="P:regulation of cytoskeleton organization"/>
    <property type="evidence" value="ECO:0007669"/>
    <property type="project" value="TreeGrafter"/>
</dbReference>
<organism evidence="3">
    <name type="scientific">Tetraselmis sp. GSL018</name>
    <dbReference type="NCBI Taxonomy" id="582737"/>
    <lineage>
        <taxon>Eukaryota</taxon>
        <taxon>Viridiplantae</taxon>
        <taxon>Chlorophyta</taxon>
        <taxon>core chlorophytes</taxon>
        <taxon>Chlorodendrophyceae</taxon>
        <taxon>Chlorodendrales</taxon>
        <taxon>Chlorodendraceae</taxon>
        <taxon>Tetraselmis</taxon>
    </lineage>
</organism>
<dbReference type="InterPro" id="IPR010441">
    <property type="entry name" value="CH_2"/>
</dbReference>
<evidence type="ECO:0000313" key="3">
    <source>
        <dbReference type="EMBL" id="JAC81161.1"/>
    </source>
</evidence>
<dbReference type="PANTHER" id="PTHR12509:SF8">
    <property type="entry name" value="SPERMATOGENESIS-ASSOCIATED PROTEIN 4"/>
    <property type="match status" value="1"/>
</dbReference>
<evidence type="ECO:0000259" key="2">
    <source>
        <dbReference type="PROSITE" id="PS50021"/>
    </source>
</evidence>
<evidence type="ECO:0000256" key="1">
    <source>
        <dbReference type="SAM" id="MobiDB-lite"/>
    </source>
</evidence>
<feature type="region of interest" description="Disordered" evidence="1">
    <location>
        <begin position="202"/>
        <end position="274"/>
    </location>
</feature>
<name>A0A061SEL7_9CHLO</name>
<protein>
    <submittedName>
        <fullName evidence="3">Spermatogenesis associated 4</fullName>
    </submittedName>
</protein>
<dbReference type="GO" id="GO:0008017">
    <property type="term" value="F:microtubule binding"/>
    <property type="evidence" value="ECO:0007669"/>
    <property type="project" value="TreeGrafter"/>
</dbReference>
<dbReference type="InterPro" id="IPR001715">
    <property type="entry name" value="CH_dom"/>
</dbReference>
<dbReference type="Pfam" id="PF06294">
    <property type="entry name" value="CH_2"/>
    <property type="match status" value="1"/>
</dbReference>
<feature type="domain" description="Calponin-homology (CH)" evidence="2">
    <location>
        <begin position="95"/>
        <end position="200"/>
    </location>
</feature>
<dbReference type="EMBL" id="GBEZ01004019">
    <property type="protein sequence ID" value="JAC81161.1"/>
    <property type="molecule type" value="Transcribed_RNA"/>
</dbReference>
<proteinExistence type="predicted"/>
<dbReference type="InterPro" id="IPR052111">
    <property type="entry name" value="Spermatogenesis_Ciliary_MAP"/>
</dbReference>
<dbReference type="GO" id="GO:0005930">
    <property type="term" value="C:axoneme"/>
    <property type="evidence" value="ECO:0007669"/>
    <property type="project" value="TreeGrafter"/>
</dbReference>
<reference evidence="3" key="1">
    <citation type="submission" date="2014-05" db="EMBL/GenBank/DDBJ databases">
        <title>The transcriptome of the halophilic microalga Tetraselmis sp. GSL018 isolated from the Great Salt Lake, Utah.</title>
        <authorList>
            <person name="Jinkerson R.E."/>
            <person name="D'Adamo S."/>
            <person name="Posewitz M.C."/>
        </authorList>
    </citation>
    <scope>NUCLEOTIDE SEQUENCE</scope>
    <source>
        <strain evidence="3">GSL018</strain>
    </source>
</reference>
<sequence>MPSKTNIRSGGTMHLRKEYDKDCCSGISKDTLKIFFTSDNSSLVAVNLGQQHRTLWKVSGMSSGPDVGAVAATFSSSFETQGADTFGYISPPGKITPHRDVLRWVQSLDLAHSLKDCRRDLANGFLVAQIFSRYFPDKLQMHSFQNGHSNQTKSDNWWQIQKFCRKWRGQELPTDLVDDTIQAVPGAAAFLLQMLYEALTGKKVPQRPPTPPPEAEVSEEQPRRRPVVAPTVRGRARKQEEQAGSAGQPRNYALLGSKPVTRSAAPKAPVEFSKAGKIQLGEVGDVQELRRKLREAG</sequence>
<dbReference type="SUPFAM" id="SSF47576">
    <property type="entry name" value="Calponin-homology domain, CH-domain"/>
    <property type="match status" value="1"/>
</dbReference>
<dbReference type="InterPro" id="IPR036872">
    <property type="entry name" value="CH_dom_sf"/>
</dbReference>